<feature type="transmembrane region" description="Helical" evidence="5">
    <location>
        <begin position="442"/>
        <end position="461"/>
    </location>
</feature>
<dbReference type="Gene3D" id="3.30.750.24">
    <property type="entry name" value="STAS domain"/>
    <property type="match status" value="1"/>
</dbReference>
<evidence type="ECO:0000256" key="3">
    <source>
        <dbReference type="ARBA" id="ARBA00022989"/>
    </source>
</evidence>
<feature type="transmembrane region" description="Helical" evidence="5">
    <location>
        <begin position="51"/>
        <end position="75"/>
    </location>
</feature>
<feature type="transmembrane region" description="Helical" evidence="5">
    <location>
        <begin position="300"/>
        <end position="325"/>
    </location>
</feature>
<feature type="transmembrane region" description="Helical" evidence="5">
    <location>
        <begin position="191"/>
        <end position="211"/>
    </location>
</feature>
<feature type="transmembrane region" description="Helical" evidence="5">
    <location>
        <begin position="271"/>
        <end position="288"/>
    </location>
</feature>
<feature type="transmembrane region" description="Helical" evidence="5">
    <location>
        <begin position="116"/>
        <end position="140"/>
    </location>
</feature>
<keyword evidence="4 5" id="KW-0472">Membrane</keyword>
<organism evidence="7 8">
    <name type="scientific">Callosobruchus maculatus</name>
    <name type="common">Southern cowpea weevil</name>
    <name type="synonym">Pulse bruchid</name>
    <dbReference type="NCBI Taxonomy" id="64391"/>
    <lineage>
        <taxon>Eukaryota</taxon>
        <taxon>Metazoa</taxon>
        <taxon>Ecdysozoa</taxon>
        <taxon>Arthropoda</taxon>
        <taxon>Hexapoda</taxon>
        <taxon>Insecta</taxon>
        <taxon>Pterygota</taxon>
        <taxon>Neoptera</taxon>
        <taxon>Endopterygota</taxon>
        <taxon>Coleoptera</taxon>
        <taxon>Polyphaga</taxon>
        <taxon>Cucujiformia</taxon>
        <taxon>Chrysomeloidea</taxon>
        <taxon>Chrysomelidae</taxon>
        <taxon>Bruchinae</taxon>
        <taxon>Bruchini</taxon>
        <taxon>Callosobruchus</taxon>
    </lineage>
</organism>
<dbReference type="InterPro" id="IPR002645">
    <property type="entry name" value="STAS_dom"/>
</dbReference>
<evidence type="ECO:0000313" key="8">
    <source>
        <dbReference type="Proteomes" id="UP000410492"/>
    </source>
</evidence>
<feature type="transmembrane region" description="Helical" evidence="5">
    <location>
        <begin position="147"/>
        <end position="162"/>
    </location>
</feature>
<dbReference type="EMBL" id="CAACVG010012767">
    <property type="protein sequence ID" value="VEN60805.1"/>
    <property type="molecule type" value="Genomic_DNA"/>
</dbReference>
<keyword evidence="8" id="KW-1185">Reference proteome</keyword>
<dbReference type="SUPFAM" id="SSF52091">
    <property type="entry name" value="SpoIIaa-like"/>
    <property type="match status" value="1"/>
</dbReference>
<keyword evidence="3 5" id="KW-1133">Transmembrane helix</keyword>
<evidence type="ECO:0000256" key="5">
    <source>
        <dbReference type="SAM" id="Phobius"/>
    </source>
</evidence>
<dbReference type="CDD" id="cd07042">
    <property type="entry name" value="STAS_SulP_like_sulfate_transporter"/>
    <property type="match status" value="1"/>
</dbReference>
<feature type="transmembrane region" description="Helical" evidence="5">
    <location>
        <begin position="217"/>
        <end position="239"/>
    </location>
</feature>
<dbReference type="Proteomes" id="UP000410492">
    <property type="component" value="Unassembled WGS sequence"/>
</dbReference>
<feature type="transmembrane region" description="Helical" evidence="5">
    <location>
        <begin position="468"/>
        <end position="489"/>
    </location>
</feature>
<comment type="subcellular location">
    <subcellularLocation>
        <location evidence="1">Membrane</location>
        <topology evidence="1">Multi-pass membrane protein</topology>
    </subcellularLocation>
</comment>
<dbReference type="InterPro" id="IPR036513">
    <property type="entry name" value="STAS_dom_sf"/>
</dbReference>
<keyword evidence="2 5" id="KW-0812">Transmembrane</keyword>
<dbReference type="OrthoDB" id="288203at2759"/>
<dbReference type="Pfam" id="PF00916">
    <property type="entry name" value="Sulfate_transp"/>
    <property type="match status" value="1"/>
</dbReference>
<evidence type="ECO:0000256" key="1">
    <source>
        <dbReference type="ARBA" id="ARBA00004141"/>
    </source>
</evidence>
<dbReference type="AlphaFoldDB" id="A0A653DKT0"/>
<evidence type="ECO:0000259" key="6">
    <source>
        <dbReference type="PROSITE" id="PS50801"/>
    </source>
</evidence>
<evidence type="ECO:0000313" key="7">
    <source>
        <dbReference type="EMBL" id="VEN60805.1"/>
    </source>
</evidence>
<name>A0A653DKT0_CALMS</name>
<dbReference type="InterPro" id="IPR001902">
    <property type="entry name" value="SLC26A/SulP_fam"/>
</dbReference>
<dbReference type="PROSITE" id="PS50801">
    <property type="entry name" value="STAS"/>
    <property type="match status" value="1"/>
</dbReference>
<evidence type="ECO:0000256" key="4">
    <source>
        <dbReference type="ARBA" id="ARBA00023136"/>
    </source>
</evidence>
<feature type="transmembrane region" description="Helical" evidence="5">
    <location>
        <begin position="501"/>
        <end position="527"/>
    </location>
</feature>
<reference evidence="7 8" key="1">
    <citation type="submission" date="2019-01" db="EMBL/GenBank/DDBJ databases">
        <authorList>
            <person name="Sayadi A."/>
        </authorList>
    </citation>
    <scope>NUCLEOTIDE SEQUENCE [LARGE SCALE GENOMIC DNA]</scope>
</reference>
<dbReference type="GO" id="GO:0016020">
    <property type="term" value="C:membrane"/>
    <property type="evidence" value="ECO:0007669"/>
    <property type="project" value="UniProtKB-SubCell"/>
</dbReference>
<accession>A0A653DKT0</accession>
<proteinExistence type="predicted"/>
<evidence type="ECO:0000256" key="2">
    <source>
        <dbReference type="ARBA" id="ARBA00022692"/>
    </source>
</evidence>
<protein>
    <recommendedName>
        <fullName evidence="6">STAS domain-containing protein</fullName>
    </recommendedName>
</protein>
<dbReference type="InterPro" id="IPR011547">
    <property type="entry name" value="SLC26A/SulP_dom"/>
</dbReference>
<feature type="domain" description="STAS" evidence="6">
    <location>
        <begin position="558"/>
        <end position="628"/>
    </location>
</feature>
<sequence>MFHGVQQLNHRLVNVLYLSQIERNIYKVYHLSSQKQIFIRHKNVFQKDRRYLIVPADSAVCVCVILDVCWVQVLLKEAMGKDIESCEETGTSKLKKVLRKRIHILQWLPGYTKGDILADFIAGITVGMTMIPQSLAYAGLAGVSPQYGLYTAFIGSLTYVFFGTIKEVSIGPTSLMSLLVYSYVRGGPIEYVILLTFIAGCVELLMGILKLGFMVDFISPCLTSGFTSASALIIIVAQIKHLLGIKIKSHDTFEVMKELSIHFREISGPDAILGFSCIVFLFCFKQLSKIPVHHPAAKKFIWLLSISKNAIVVLLTTIIAACMHYKMEGGAPFKLTGPVPKGLPDFGFPPIETHLGNTTVSYKEMISTLGSGLVVIPIVAVLANVAIAKAYSGDVIVDASQEMMTLGICNILGSFVKAMPSCGAFTRSSVASSSGVRTPLQGVYSGTIIVLALSFLAPYFYFIPKPTLAAVLITAASSLIDFEIFQILWKCNKVEFVLTLFTFVIGTIKGVETAIVIGCICNALVLLKMWSRPEIQVEVKAEDKPGEEYLLIKPELGLYYPASDYLTESIKKAHKSHPHLAIAIDCTNVLRVDYSAAKTFESLLNNYNQGDTEMRLINVSPKVKEVLKHVFEDEANMKLCKSETDLSNTINIFEKEDERPLLSYELERRKSSVRTAGSNQERKMSIYDLE</sequence>
<feature type="transmembrane region" description="Helical" evidence="5">
    <location>
        <begin position="366"/>
        <end position="387"/>
    </location>
</feature>
<gene>
    <name evidence="7" type="ORF">CALMAC_LOCUS18383</name>
</gene>
<dbReference type="GO" id="GO:0055085">
    <property type="term" value="P:transmembrane transport"/>
    <property type="evidence" value="ECO:0007669"/>
    <property type="project" value="InterPro"/>
</dbReference>
<dbReference type="Pfam" id="PF01740">
    <property type="entry name" value="STAS"/>
    <property type="match status" value="1"/>
</dbReference>
<dbReference type="PANTHER" id="PTHR11814">
    <property type="entry name" value="SULFATE TRANSPORTER"/>
    <property type="match status" value="1"/>
</dbReference>